<dbReference type="AlphaFoldDB" id="A0A182JLH7"/>
<dbReference type="PANTHER" id="PTHR19143:SF327">
    <property type="entry name" value="FI21813P1-RELATED"/>
    <property type="match status" value="1"/>
</dbReference>
<sequence>MANEFETNGLEQPIAGNTIALMLAKLDYLQSKLLEMDLGLKERDEEFAEQLLNLETQFNWAGHNLTALQEQSRKILAQQAACASHEQMRKEISELGTRQEPSYIGQLLATSLYLQGMDEKEGAFDAFCEQNSFGGGWLVIQYRFDGSLDFFRNWTEYRNGFGDIKGEFWFGLEKIHQLTSRQQNELMVEMKDFDGAYSYAHYKHFEIGSETEHYPLKKLGAYDGNAGDALDYNRVLIDILKVVGHITITFL</sequence>
<accession>A0A182JLH7</accession>
<name>A0A182JLH7_ANOAO</name>
<dbReference type="SUPFAM" id="SSF56496">
    <property type="entry name" value="Fibrinogen C-terminal domain-like"/>
    <property type="match status" value="1"/>
</dbReference>
<dbReference type="PROSITE" id="PS51406">
    <property type="entry name" value="FIBRINOGEN_C_2"/>
    <property type="match status" value="1"/>
</dbReference>
<dbReference type="InterPro" id="IPR036056">
    <property type="entry name" value="Fibrinogen-like_C"/>
</dbReference>
<dbReference type="GO" id="GO:0005615">
    <property type="term" value="C:extracellular space"/>
    <property type="evidence" value="ECO:0007669"/>
    <property type="project" value="TreeGrafter"/>
</dbReference>
<dbReference type="VEuPathDB" id="VectorBase:AATE020305"/>
<dbReference type="STRING" id="41427.A0A182JLH7"/>
<dbReference type="InterPro" id="IPR014716">
    <property type="entry name" value="Fibrinogen_a/b/g_C_1"/>
</dbReference>
<dbReference type="InterPro" id="IPR050373">
    <property type="entry name" value="Fibrinogen_C-term_domain"/>
</dbReference>
<organism evidence="1">
    <name type="scientific">Anopheles atroparvus</name>
    <name type="common">European mosquito</name>
    <dbReference type="NCBI Taxonomy" id="41427"/>
    <lineage>
        <taxon>Eukaryota</taxon>
        <taxon>Metazoa</taxon>
        <taxon>Ecdysozoa</taxon>
        <taxon>Arthropoda</taxon>
        <taxon>Hexapoda</taxon>
        <taxon>Insecta</taxon>
        <taxon>Pterygota</taxon>
        <taxon>Neoptera</taxon>
        <taxon>Endopterygota</taxon>
        <taxon>Diptera</taxon>
        <taxon>Nematocera</taxon>
        <taxon>Culicoidea</taxon>
        <taxon>Culicidae</taxon>
        <taxon>Anophelinae</taxon>
        <taxon>Anopheles</taxon>
    </lineage>
</organism>
<dbReference type="InterPro" id="IPR002181">
    <property type="entry name" value="Fibrinogen_a/b/g_C_dom"/>
</dbReference>
<dbReference type="Pfam" id="PF00147">
    <property type="entry name" value="Fibrinogen_C"/>
    <property type="match status" value="1"/>
</dbReference>
<dbReference type="PANTHER" id="PTHR19143">
    <property type="entry name" value="FIBRINOGEN/TENASCIN/ANGIOPOEITIN"/>
    <property type="match status" value="1"/>
</dbReference>
<protein>
    <submittedName>
        <fullName evidence="1">Fibrinogen C-terminal domain-containing protein</fullName>
    </submittedName>
</protein>
<dbReference type="SMART" id="SM00186">
    <property type="entry name" value="FBG"/>
    <property type="match status" value="1"/>
</dbReference>
<dbReference type="Gene3D" id="3.90.215.10">
    <property type="entry name" value="Gamma Fibrinogen, chain A, domain 1"/>
    <property type="match status" value="1"/>
</dbReference>
<proteinExistence type="predicted"/>
<reference evidence="1" key="1">
    <citation type="submission" date="2022-08" db="UniProtKB">
        <authorList>
            <consortium name="EnsemblMetazoa"/>
        </authorList>
    </citation>
    <scope>IDENTIFICATION</scope>
    <source>
        <strain evidence="1">EBRO</strain>
    </source>
</reference>
<dbReference type="EnsemblMetazoa" id="AATE020305-RA">
    <property type="protein sequence ID" value="AATE020305-PA.1"/>
    <property type="gene ID" value="AATE020305"/>
</dbReference>
<evidence type="ECO:0000313" key="1">
    <source>
        <dbReference type="EnsemblMetazoa" id="AATE020305-PA.1"/>
    </source>
</evidence>